<feature type="domain" description="CBM6" evidence="11">
    <location>
        <begin position="551"/>
        <end position="686"/>
    </location>
</feature>
<evidence type="ECO:0000259" key="12">
    <source>
        <dbReference type="PROSITE" id="PS51762"/>
    </source>
</evidence>
<name>A0A395JIG8_9GAMM</name>
<evidence type="ECO:0000256" key="8">
    <source>
        <dbReference type="SAM" id="SignalP"/>
    </source>
</evidence>
<accession>A0A395JIG8</accession>
<dbReference type="InterPro" id="IPR013320">
    <property type="entry name" value="ConA-like_dom_sf"/>
</dbReference>
<keyword evidence="4 8" id="KW-0732">Signal</keyword>
<dbReference type="EMBL" id="QNRT01000005">
    <property type="protein sequence ID" value="RBP48737.1"/>
    <property type="molecule type" value="Genomic_DNA"/>
</dbReference>
<dbReference type="SMART" id="SM00606">
    <property type="entry name" value="CBD_IV"/>
    <property type="match status" value="1"/>
</dbReference>
<evidence type="ECO:0000256" key="6">
    <source>
        <dbReference type="PROSITE-ProRule" id="PRU00433"/>
    </source>
</evidence>
<evidence type="ECO:0000259" key="10">
    <source>
        <dbReference type="PROSITE" id="PS51007"/>
    </source>
</evidence>
<reference evidence="14 15" key="1">
    <citation type="submission" date="2018-06" db="EMBL/GenBank/DDBJ databases">
        <title>Genomic Encyclopedia of Type Strains, Phase IV (KMG-IV): sequencing the most valuable type-strain genomes for metagenomic binning, comparative biology and taxonomic classification.</title>
        <authorList>
            <person name="Goeker M."/>
        </authorList>
    </citation>
    <scope>NUCLEOTIDE SEQUENCE [LARGE SCALE GENOMIC DNA]</scope>
    <source>
        <strain evidence="14 15">DSM 24032</strain>
    </source>
</reference>
<dbReference type="InterPro" id="IPR050546">
    <property type="entry name" value="Glycosyl_Hydrlase_16"/>
</dbReference>
<dbReference type="RefSeq" id="WP_113955338.1">
    <property type="nucleotide sequence ID" value="NZ_QNRT01000005.1"/>
</dbReference>
<dbReference type="InterPro" id="IPR000421">
    <property type="entry name" value="FA58C"/>
</dbReference>
<keyword evidence="2 6" id="KW-0349">Heme</keyword>
<keyword evidence="15" id="KW-1185">Reference proteome</keyword>
<dbReference type="PROSITE" id="PS52005">
    <property type="entry name" value="CBM56"/>
    <property type="match status" value="1"/>
</dbReference>
<dbReference type="InParanoid" id="A0A395JIG8"/>
<protein>
    <submittedName>
        <fullName evidence="14">CxxC motif-containing protein (DUF1111 family)</fullName>
    </submittedName>
</protein>
<dbReference type="GO" id="GO:0009055">
    <property type="term" value="F:electron transfer activity"/>
    <property type="evidence" value="ECO:0007669"/>
    <property type="project" value="InterPro"/>
</dbReference>
<dbReference type="Gene3D" id="2.60.120.260">
    <property type="entry name" value="Galactose-binding domain-like"/>
    <property type="match status" value="2"/>
</dbReference>
<feature type="region of interest" description="Disordered" evidence="7">
    <location>
        <begin position="946"/>
        <end position="972"/>
    </location>
</feature>
<keyword evidence="3 6" id="KW-0479">Metal-binding</keyword>
<dbReference type="SUPFAM" id="SSF103647">
    <property type="entry name" value="TSP type-3 repeat"/>
    <property type="match status" value="3"/>
</dbReference>
<dbReference type="Pfam" id="PF00754">
    <property type="entry name" value="F5_F8_type_C"/>
    <property type="match status" value="1"/>
</dbReference>
<dbReference type="Pfam" id="PF02412">
    <property type="entry name" value="TSP_3"/>
    <property type="match status" value="1"/>
</dbReference>
<evidence type="ECO:0000256" key="2">
    <source>
        <dbReference type="ARBA" id="ARBA00022617"/>
    </source>
</evidence>
<feature type="chain" id="PRO_5017207659" evidence="8">
    <location>
        <begin position="35"/>
        <end position="1628"/>
    </location>
</feature>
<dbReference type="InterPro" id="IPR047569">
    <property type="entry name" value="CBM56"/>
</dbReference>
<feature type="domain" description="CBM56" evidence="13">
    <location>
        <begin position="717"/>
        <end position="809"/>
    </location>
</feature>
<dbReference type="GO" id="GO:0020037">
    <property type="term" value="F:heme binding"/>
    <property type="evidence" value="ECO:0007669"/>
    <property type="project" value="InterPro"/>
</dbReference>
<dbReference type="Proteomes" id="UP000253083">
    <property type="component" value="Unassembled WGS sequence"/>
</dbReference>
<evidence type="ECO:0000256" key="4">
    <source>
        <dbReference type="ARBA" id="ARBA00022729"/>
    </source>
</evidence>
<dbReference type="InterPro" id="IPR036909">
    <property type="entry name" value="Cyt_c-like_dom_sf"/>
</dbReference>
<evidence type="ECO:0000313" key="14">
    <source>
        <dbReference type="EMBL" id="RBP48737.1"/>
    </source>
</evidence>
<dbReference type="PANTHER" id="PTHR10963:SF55">
    <property type="entry name" value="GLYCOSIDE HYDROLASE FAMILY 16 PROTEIN"/>
    <property type="match status" value="1"/>
</dbReference>
<dbReference type="Gene3D" id="2.60.120.200">
    <property type="match status" value="1"/>
</dbReference>
<dbReference type="GO" id="GO:0005975">
    <property type="term" value="P:carbohydrate metabolic process"/>
    <property type="evidence" value="ECO:0007669"/>
    <property type="project" value="InterPro"/>
</dbReference>
<evidence type="ECO:0000256" key="3">
    <source>
        <dbReference type="ARBA" id="ARBA00022723"/>
    </source>
</evidence>
<feature type="domain" description="GH16" evidence="12">
    <location>
        <begin position="26"/>
        <end position="326"/>
    </location>
</feature>
<dbReference type="InterPro" id="IPR000757">
    <property type="entry name" value="Beta-glucanase-like"/>
</dbReference>
<sequence length="1628" mass="177462">MSHHTRFIADRWTLALRVSLLCLISFNFTQTVSAQVGDLIWQDNFDTLNNDIWTVDVGDGCDQGLCGWGNAELQSYEAANVSITAITSGQPSPGQSSNHALQLQARHPNGGQITSGKVLSDRKLAVRYGMIEFRLQVPDLDTGYWPAVWMLGTSTLPWPNKGEIDMMEMGHRQAGRLEWYAFNDDPSDDSRVDAPPINHFTGANLIKYDAAACVPGNETCAASSAWQTDNAHVSATPLSNRFVIYRTYWTPDSIRFTVEDNGIEYDLYDTPQPVDADGPFREPFFLLMNLAIGGNFTDALNASQITAPDNGNMLVDYIRVYQYNGFGEVLVGDQTSPETGTFGVFTDTTPTTNKLEAGVSSSIFLWDPTSSDGATLPYEGDNVIAWSYDGANTWFGGGVQSNQARNLTNFADGELTFNIQIPADVSFRIGVTDTYSNENWVTFPALETKYGLTRDGSWGQVSIPMADLRGDLIAIQSLQYLFAISSDASNLPDGPFEYAIDNIFYTGGGSAPLDSDGDGVVDADDACPNTPTGATVDNNGCEVIIIAPETKRIQAQDYINYSDSTLGNIGGEARTDDVDIEITGDNSGAYNVGWTATGEWLEYNVQLGAGDYDLLARVATQQSSGPALSVSLNGSSIGAINVDYTGGWQTYETLDLGLVSISLAGSYTVRVDITGGGLNLNWLEFTLREQQAVDSDGDGILDSIDLCANTPNGVAVDASGCPISQSNPFGANKLNNTTLEFYVATSGWADVHYSKNGGAQQNHRMTQANDRNTFQVHNLVDNDQLTYWFTYLDPSSNQVVDTAAATYTHNTNNPIDTNIALQQPATASSALQSASLAFDGDLATRWESSHSVDPTWLSVDLGQTFNLSAVSIDWEAANAASYSVQGSLDGSNWTTLFSLSNGAFGARTDTRTVAGLARYVRMLGQTRSQGNDWGYSIFEMQVMGSPANSAADSDGDGVADSQDNCPNTPPTTQVDVIGCPIPTSTGDITPLFNANTALEPDTQYDRGDALVTRFSDRPRTRHAREDQYQSYDHYIKFYFEHRASNIEIIDYVAKGGDSIVMNVRTLWPLNDSEAENRWWYLGRNTVAEYHGGMGMEFVGFDGTYWNYTKSDNLNRQYNREIQLGDRLEFEISQFSRGDIPRGQANYYGTTYLYIVGKGVVPWYTENAGEFVQGAADFQEDSREIPESYWLGGNTTIHYQYTDEPNDHFMQMATNLGYLNGQKFLEGRRLIHSSFIDGTHDEDPENGVLSEVVNLVGSQAYINQRCSGCHERNGSAPVANNNELLDRWVFKVAGADGQPHPEFGRVLQPKQVNGGGEGDVSIAFWSELADGLRAPTYQFSNGAPQRFSARIAPRLVGLGLLEAIPETTILAQEDPNDIDGDGISGRANRIIDPANPQLTRLGRFGWKAATTSLHHQVSAALNTDMGVRTQLLPNLDCGAAQSGCNNNSPILAEQHVDKMVTYLTGLGVRPQRGWESGNEDQTIVNGKSLFTQSGCAGCHTPSLQTSEFHPLAEARDQVIHPYSDLLLHDMGDGLADNLGEGDASGREWRTTPLWGLGLAACVTGGVSNVTGLEGGEVCTPHHAYLHDGRARSIEEAILWHDGEARNAKLNYQGLSQSDKNAMLRFLESL</sequence>
<feature type="domain" description="Cytochrome c" evidence="10">
    <location>
        <begin position="1480"/>
        <end position="1628"/>
    </location>
</feature>
<organism evidence="14 15">
    <name type="scientific">Arenicella xantha</name>
    <dbReference type="NCBI Taxonomy" id="644221"/>
    <lineage>
        <taxon>Bacteria</taxon>
        <taxon>Pseudomonadati</taxon>
        <taxon>Pseudomonadota</taxon>
        <taxon>Gammaproteobacteria</taxon>
        <taxon>Arenicellales</taxon>
        <taxon>Arenicellaceae</taxon>
        <taxon>Arenicella</taxon>
    </lineage>
</organism>
<dbReference type="InterPro" id="IPR003367">
    <property type="entry name" value="Thrombospondin_3-like_rpt"/>
</dbReference>
<feature type="compositionally biased region" description="Low complexity" evidence="7">
    <location>
        <begin position="946"/>
        <end position="961"/>
    </location>
</feature>
<evidence type="ECO:0000256" key="7">
    <source>
        <dbReference type="SAM" id="MobiDB-lite"/>
    </source>
</evidence>
<dbReference type="InterPro" id="IPR006584">
    <property type="entry name" value="Cellulose-bd_IV"/>
</dbReference>
<evidence type="ECO:0000256" key="5">
    <source>
        <dbReference type="ARBA" id="ARBA00023004"/>
    </source>
</evidence>
<feature type="compositionally biased region" description="Polar residues" evidence="7">
    <location>
        <begin position="962"/>
        <end position="972"/>
    </location>
</feature>
<dbReference type="Pfam" id="PF22184">
    <property type="entry name" value="CBM_56"/>
    <property type="match status" value="1"/>
</dbReference>
<dbReference type="PROSITE" id="PS50022">
    <property type="entry name" value="FA58C_3"/>
    <property type="match status" value="1"/>
</dbReference>
<proteinExistence type="inferred from homology"/>
<dbReference type="PROSITE" id="PS51762">
    <property type="entry name" value="GH16_2"/>
    <property type="match status" value="1"/>
</dbReference>
<dbReference type="SUPFAM" id="SSF49899">
    <property type="entry name" value="Concanavalin A-like lectins/glucanases"/>
    <property type="match status" value="1"/>
</dbReference>
<dbReference type="CDD" id="cd04080">
    <property type="entry name" value="CBM6_cellulase-like"/>
    <property type="match status" value="1"/>
</dbReference>
<dbReference type="Pfam" id="PF06537">
    <property type="entry name" value="DHOR"/>
    <property type="match status" value="1"/>
</dbReference>
<dbReference type="GO" id="GO:0005509">
    <property type="term" value="F:calcium ion binding"/>
    <property type="evidence" value="ECO:0007669"/>
    <property type="project" value="InterPro"/>
</dbReference>
<dbReference type="PROSITE" id="PS51007">
    <property type="entry name" value="CYTC"/>
    <property type="match status" value="1"/>
</dbReference>
<dbReference type="GO" id="GO:0030246">
    <property type="term" value="F:carbohydrate binding"/>
    <property type="evidence" value="ECO:0007669"/>
    <property type="project" value="UniProtKB-UniRule"/>
</dbReference>
<evidence type="ECO:0000259" key="11">
    <source>
        <dbReference type="PROSITE" id="PS51175"/>
    </source>
</evidence>
<dbReference type="CDD" id="cd08023">
    <property type="entry name" value="GH16_laminarinase_like"/>
    <property type="match status" value="1"/>
</dbReference>
<dbReference type="InterPro" id="IPR008979">
    <property type="entry name" value="Galactose-bd-like_sf"/>
</dbReference>
<feature type="domain" description="F5/8 type C" evidence="9">
    <location>
        <begin position="802"/>
        <end position="945"/>
    </location>
</feature>
<dbReference type="Gene3D" id="1.10.760.10">
    <property type="entry name" value="Cytochrome c-like domain"/>
    <property type="match status" value="1"/>
</dbReference>
<dbReference type="InterPro" id="IPR009056">
    <property type="entry name" value="Cyt_c-like_dom"/>
</dbReference>
<dbReference type="PANTHER" id="PTHR10963">
    <property type="entry name" value="GLYCOSYL HYDROLASE-RELATED"/>
    <property type="match status" value="1"/>
</dbReference>
<dbReference type="SUPFAM" id="SSF46626">
    <property type="entry name" value="Cytochrome c"/>
    <property type="match status" value="1"/>
</dbReference>
<keyword evidence="5 6" id="KW-0408">Iron</keyword>
<gene>
    <name evidence="14" type="ORF">DFR28_10575</name>
</gene>
<dbReference type="Gene3D" id="2.60.120.430">
    <property type="entry name" value="Galactose-binding lectin"/>
    <property type="match status" value="1"/>
</dbReference>
<comment type="caution">
    <text evidence="14">The sequence shown here is derived from an EMBL/GenBank/DDBJ whole genome shotgun (WGS) entry which is preliminary data.</text>
</comment>
<dbReference type="InterPro" id="IPR010538">
    <property type="entry name" value="DHOR"/>
</dbReference>
<evidence type="ECO:0000259" key="9">
    <source>
        <dbReference type="PROSITE" id="PS50022"/>
    </source>
</evidence>
<dbReference type="Pfam" id="PF18099">
    <property type="entry name" value="CBM_35_2"/>
    <property type="match status" value="1"/>
</dbReference>
<feature type="signal peptide" evidence="8">
    <location>
        <begin position="1"/>
        <end position="34"/>
    </location>
</feature>
<evidence type="ECO:0000256" key="1">
    <source>
        <dbReference type="ARBA" id="ARBA00006865"/>
    </source>
</evidence>
<dbReference type="PROSITE" id="PS51175">
    <property type="entry name" value="CBM6"/>
    <property type="match status" value="1"/>
</dbReference>
<evidence type="ECO:0000259" key="13">
    <source>
        <dbReference type="PROSITE" id="PS52005"/>
    </source>
</evidence>
<dbReference type="Pfam" id="PF26113">
    <property type="entry name" value="GH16_XgeA"/>
    <property type="match status" value="1"/>
</dbReference>
<dbReference type="SUPFAM" id="SSF49785">
    <property type="entry name" value="Galactose-binding domain-like"/>
    <property type="match status" value="2"/>
</dbReference>
<evidence type="ECO:0000313" key="15">
    <source>
        <dbReference type="Proteomes" id="UP000253083"/>
    </source>
</evidence>
<comment type="similarity">
    <text evidence="1">Belongs to the glycosyl hydrolase 16 family.</text>
</comment>
<dbReference type="GO" id="GO:0007155">
    <property type="term" value="P:cell adhesion"/>
    <property type="evidence" value="ECO:0007669"/>
    <property type="project" value="InterPro"/>
</dbReference>
<dbReference type="InterPro" id="IPR028974">
    <property type="entry name" value="TSP_type-3_rpt"/>
</dbReference>
<dbReference type="InterPro" id="IPR041342">
    <property type="entry name" value="CBM35"/>
</dbReference>
<dbReference type="OrthoDB" id="9805202at2"/>
<dbReference type="GO" id="GO:0004553">
    <property type="term" value="F:hydrolase activity, hydrolyzing O-glycosyl compounds"/>
    <property type="evidence" value="ECO:0007669"/>
    <property type="project" value="InterPro"/>
</dbReference>
<dbReference type="InterPro" id="IPR005084">
    <property type="entry name" value="CBM6"/>
</dbReference>